<evidence type="ECO:0008006" key="3">
    <source>
        <dbReference type="Google" id="ProtNLM"/>
    </source>
</evidence>
<dbReference type="AlphaFoldDB" id="A0A9P6UFL0"/>
<sequence length="149" mass="17635">RIEDMIDMSTDDPVEGKVYIVYERLGDLQWLPGKGYGESWRLSKHWLLVIQLGFDWFTLEFQEDSGEGIVIVGAFDPANMHGPGRKIYALGKLTMSSEEMFSWIQKQFHEWTYYNLRKRNCQHFVRAFLQFVQEKKYLSNETAHFSNLQ</sequence>
<gene>
    <name evidence="1" type="ORF">BGZ97_006692</name>
</gene>
<reference evidence="1" key="1">
    <citation type="journal article" date="2020" name="Fungal Divers.">
        <title>Resolving the Mortierellaceae phylogeny through synthesis of multi-gene phylogenetics and phylogenomics.</title>
        <authorList>
            <person name="Vandepol N."/>
            <person name="Liber J."/>
            <person name="Desiro A."/>
            <person name="Na H."/>
            <person name="Kennedy M."/>
            <person name="Barry K."/>
            <person name="Grigoriev I.V."/>
            <person name="Miller A.N."/>
            <person name="O'Donnell K."/>
            <person name="Stajich J.E."/>
            <person name="Bonito G."/>
        </authorList>
    </citation>
    <scope>NUCLEOTIDE SEQUENCE</scope>
    <source>
        <strain evidence="1">NVP60</strain>
    </source>
</reference>
<accession>A0A9P6UFL0</accession>
<dbReference type="EMBL" id="JAAAIN010002975">
    <property type="protein sequence ID" value="KAG0288694.1"/>
    <property type="molecule type" value="Genomic_DNA"/>
</dbReference>
<protein>
    <recommendedName>
        <fullName evidence="3">PPPDE domain-containing protein</fullName>
    </recommendedName>
</protein>
<organism evidence="1 2">
    <name type="scientific">Linnemannia gamsii</name>
    <dbReference type="NCBI Taxonomy" id="64522"/>
    <lineage>
        <taxon>Eukaryota</taxon>
        <taxon>Fungi</taxon>
        <taxon>Fungi incertae sedis</taxon>
        <taxon>Mucoromycota</taxon>
        <taxon>Mortierellomycotina</taxon>
        <taxon>Mortierellomycetes</taxon>
        <taxon>Mortierellales</taxon>
        <taxon>Mortierellaceae</taxon>
        <taxon>Linnemannia</taxon>
    </lineage>
</organism>
<dbReference type="OrthoDB" id="2392565at2759"/>
<dbReference type="Proteomes" id="UP000823405">
    <property type="component" value="Unassembled WGS sequence"/>
</dbReference>
<dbReference type="InterPro" id="IPR042266">
    <property type="entry name" value="PPPDE_sf"/>
</dbReference>
<keyword evidence="2" id="KW-1185">Reference proteome</keyword>
<feature type="non-terminal residue" evidence="1">
    <location>
        <position position="1"/>
    </location>
</feature>
<evidence type="ECO:0000313" key="2">
    <source>
        <dbReference type="Proteomes" id="UP000823405"/>
    </source>
</evidence>
<evidence type="ECO:0000313" key="1">
    <source>
        <dbReference type="EMBL" id="KAG0288694.1"/>
    </source>
</evidence>
<proteinExistence type="predicted"/>
<comment type="caution">
    <text evidence="1">The sequence shown here is derived from an EMBL/GenBank/DDBJ whole genome shotgun (WGS) entry which is preliminary data.</text>
</comment>
<name>A0A9P6UFL0_9FUNG</name>
<dbReference type="Gene3D" id="3.90.1720.30">
    <property type="entry name" value="PPPDE domains"/>
    <property type="match status" value="1"/>
</dbReference>